<evidence type="ECO:0000256" key="11">
    <source>
        <dbReference type="ARBA" id="ARBA00023212"/>
    </source>
</evidence>
<comment type="cofactor">
    <cofactor evidence="1">
        <name>Mg(2+)</name>
        <dbReference type="ChEBI" id="CHEBI:18420"/>
    </cofactor>
</comment>
<comment type="subunit">
    <text evidence="13">Dimer of alpha and beta chains. A typical microtubule is a hollow water-filled tube with an outer diameter of 25 nm and an inner diameter of 15 nM. Alpha-beta heterodimers associate head-to-tail to form protofilaments running lengthwise along the microtubule wall with the beta-tubulin subunit facing the microtubule plus end conferring a structural polarity. Microtubules usually have 13 protofilaments but different protofilament numbers can be found in some organisms and specialized cells.</text>
</comment>
<dbReference type="Gene3D" id="3.40.50.1440">
    <property type="entry name" value="Tubulin/FtsZ, GTPase domain"/>
    <property type="match status" value="1"/>
</dbReference>
<sequence>MPVNQEIIQIHVGQAGVQIASACWELYCLEHGIQPDGTIYSYCHGPRDDDTFNSFFNISSIGKAVPRVVMVDLEPTVIDEIRTGHYRQLFPTEGLITGKEDAANNFARGIYSIGSEMIDLTMDRVRKTAEQCGSLQGFLLYRAFGGGTGSGFTALVLEYLCKDYGKKPKLLFSVYPSPRISPIIVEPYNATLTTHTSIEYEDASFVLDNEAMYDILARNLDVSRPTYTNINRLLGQVHKENAPECLTIKHYTDFMEEKGIVLMKGEFDPKVIDAKEALCLANQLQLYYSQNEDSKNKLLEIFTNKPDEFKHTDLIKEIENLTLNS</sequence>
<keyword evidence="6" id="KW-0479">Metal-binding</keyword>
<keyword evidence="7 13" id="KW-0547">Nucleotide-binding</keyword>
<dbReference type="Pfam" id="PF06644">
    <property type="entry name" value="ATP11"/>
    <property type="match status" value="1"/>
</dbReference>
<dbReference type="GO" id="GO:0005739">
    <property type="term" value="C:mitochondrion"/>
    <property type="evidence" value="ECO:0007669"/>
    <property type="project" value="InterPro"/>
</dbReference>
<comment type="function">
    <text evidence="13">Tubulin is the major constituent of microtubules, a cylinder consisting of laterally associated linear protofilaments composed of alpha- and beta-tubulin heterodimers. Microtubules grow by the addition of GTP-tubulin dimers to the microtubule end, where a stabilizing cap forms. Below the cap, tubulin dimers are in GDP-bound state, owing to GTPase activity of alpha-tubulin.</text>
</comment>
<comment type="caution">
    <text evidence="15">The sequence shown here is derived from an EMBL/GenBank/DDBJ whole genome shotgun (WGS) entry which is preliminary data.</text>
</comment>
<dbReference type="PROSITE" id="PS00227">
    <property type="entry name" value="TUBULIN"/>
    <property type="match status" value="1"/>
</dbReference>
<evidence type="ECO:0000256" key="8">
    <source>
        <dbReference type="ARBA" id="ARBA00022801"/>
    </source>
</evidence>
<evidence type="ECO:0000256" key="10">
    <source>
        <dbReference type="ARBA" id="ARBA00023134"/>
    </source>
</evidence>
<organism evidence="15 16">
    <name type="scientific">Henosepilachna vigintioctopunctata</name>
    <dbReference type="NCBI Taxonomy" id="420089"/>
    <lineage>
        <taxon>Eukaryota</taxon>
        <taxon>Metazoa</taxon>
        <taxon>Ecdysozoa</taxon>
        <taxon>Arthropoda</taxon>
        <taxon>Hexapoda</taxon>
        <taxon>Insecta</taxon>
        <taxon>Pterygota</taxon>
        <taxon>Neoptera</taxon>
        <taxon>Endopterygota</taxon>
        <taxon>Coleoptera</taxon>
        <taxon>Polyphaga</taxon>
        <taxon>Cucujiformia</taxon>
        <taxon>Coccinelloidea</taxon>
        <taxon>Coccinellidae</taxon>
        <taxon>Epilachninae</taxon>
        <taxon>Epilachnini</taxon>
        <taxon>Henosepilachna</taxon>
    </lineage>
</organism>
<name>A0AAW1TWV8_9CUCU</name>
<dbReference type="GO" id="GO:0065003">
    <property type="term" value="P:protein-containing complex assembly"/>
    <property type="evidence" value="ECO:0007669"/>
    <property type="project" value="InterPro"/>
</dbReference>
<dbReference type="SUPFAM" id="SSF52490">
    <property type="entry name" value="Tubulin nucleotide-binding domain-like"/>
    <property type="match status" value="1"/>
</dbReference>
<keyword evidence="10 13" id="KW-0342">GTP-binding</keyword>
<evidence type="ECO:0000313" key="15">
    <source>
        <dbReference type="EMBL" id="KAK9872616.1"/>
    </source>
</evidence>
<feature type="domain" description="Tubulin/FtsZ GTPase" evidence="14">
    <location>
        <begin position="52"/>
        <end position="250"/>
    </location>
</feature>
<proteinExistence type="inferred from homology"/>
<gene>
    <name evidence="15" type="ORF">WA026_018750</name>
</gene>
<dbReference type="SMART" id="SM00864">
    <property type="entry name" value="Tubulin"/>
    <property type="match status" value="1"/>
</dbReference>
<comment type="catalytic activity">
    <reaction evidence="12">
        <text>GTP + H2O = GDP + phosphate + H(+)</text>
        <dbReference type="Rhea" id="RHEA:19669"/>
        <dbReference type="ChEBI" id="CHEBI:15377"/>
        <dbReference type="ChEBI" id="CHEBI:15378"/>
        <dbReference type="ChEBI" id="CHEBI:37565"/>
        <dbReference type="ChEBI" id="CHEBI:43474"/>
        <dbReference type="ChEBI" id="CHEBI:58189"/>
    </reaction>
    <physiologicalReaction direction="left-to-right" evidence="12">
        <dbReference type="Rhea" id="RHEA:19670"/>
    </physiologicalReaction>
</comment>
<protein>
    <recommendedName>
        <fullName evidence="13">Tubulin alpha chain</fullName>
    </recommendedName>
</protein>
<reference evidence="15 16" key="1">
    <citation type="submission" date="2023-03" db="EMBL/GenBank/DDBJ databases">
        <title>Genome insight into feeding habits of ladybird beetles.</title>
        <authorList>
            <person name="Li H.-S."/>
            <person name="Huang Y.-H."/>
            <person name="Pang H."/>
        </authorList>
    </citation>
    <scope>NUCLEOTIDE SEQUENCE [LARGE SCALE GENOMIC DNA]</scope>
    <source>
        <strain evidence="15">SYSU_2023b</strain>
        <tissue evidence="15">Whole body</tissue>
    </source>
</reference>
<accession>A0AAW1TWV8</accession>
<dbReference type="AlphaFoldDB" id="A0AAW1TWV8"/>
<dbReference type="Pfam" id="PF00091">
    <property type="entry name" value="Tubulin"/>
    <property type="match status" value="1"/>
</dbReference>
<evidence type="ECO:0000256" key="5">
    <source>
        <dbReference type="ARBA" id="ARBA00022701"/>
    </source>
</evidence>
<evidence type="ECO:0000256" key="3">
    <source>
        <dbReference type="ARBA" id="ARBA00009636"/>
    </source>
</evidence>
<dbReference type="GO" id="GO:0005874">
    <property type="term" value="C:microtubule"/>
    <property type="evidence" value="ECO:0007669"/>
    <property type="project" value="UniProtKB-KW"/>
</dbReference>
<evidence type="ECO:0000256" key="4">
    <source>
        <dbReference type="ARBA" id="ARBA00022490"/>
    </source>
</evidence>
<keyword evidence="9" id="KW-0460">Magnesium</keyword>
<keyword evidence="5 13" id="KW-0493">Microtubule</keyword>
<evidence type="ECO:0000256" key="1">
    <source>
        <dbReference type="ARBA" id="ARBA00001946"/>
    </source>
</evidence>
<dbReference type="InterPro" id="IPR010591">
    <property type="entry name" value="ATP11"/>
</dbReference>
<dbReference type="InterPro" id="IPR000217">
    <property type="entry name" value="Tubulin"/>
</dbReference>
<dbReference type="EMBL" id="JARQZJ010000012">
    <property type="protein sequence ID" value="KAK9872616.1"/>
    <property type="molecule type" value="Genomic_DNA"/>
</dbReference>
<evidence type="ECO:0000256" key="6">
    <source>
        <dbReference type="ARBA" id="ARBA00022723"/>
    </source>
</evidence>
<dbReference type="InterPro" id="IPR036525">
    <property type="entry name" value="Tubulin/FtsZ_GTPase_sf"/>
</dbReference>
<dbReference type="GO" id="GO:0007017">
    <property type="term" value="P:microtubule-based process"/>
    <property type="evidence" value="ECO:0007669"/>
    <property type="project" value="InterPro"/>
</dbReference>
<keyword evidence="8" id="KW-0378">Hydrolase</keyword>
<dbReference type="InterPro" id="IPR002452">
    <property type="entry name" value="Alpha_tubulin"/>
</dbReference>
<evidence type="ECO:0000256" key="7">
    <source>
        <dbReference type="ARBA" id="ARBA00022741"/>
    </source>
</evidence>
<evidence type="ECO:0000256" key="2">
    <source>
        <dbReference type="ARBA" id="ARBA00004245"/>
    </source>
</evidence>
<keyword evidence="11" id="KW-0206">Cytoskeleton</keyword>
<evidence type="ECO:0000256" key="13">
    <source>
        <dbReference type="RuleBase" id="RU000352"/>
    </source>
</evidence>
<keyword evidence="16" id="KW-1185">Reference proteome</keyword>
<dbReference type="InterPro" id="IPR017975">
    <property type="entry name" value="Tubulin_CS"/>
</dbReference>
<dbReference type="FunFam" id="3.40.50.1440:FF:000007">
    <property type="entry name" value="Tubulin alpha chain"/>
    <property type="match status" value="1"/>
</dbReference>
<dbReference type="InterPro" id="IPR003008">
    <property type="entry name" value="Tubulin_FtsZ_GTPase"/>
</dbReference>
<comment type="subcellular location">
    <subcellularLocation>
        <location evidence="2">Cytoplasm</location>
        <location evidence="2">Cytoskeleton</location>
    </subcellularLocation>
</comment>
<dbReference type="PRINTS" id="PR01162">
    <property type="entry name" value="ALPHATUBULIN"/>
</dbReference>
<dbReference type="PANTHER" id="PTHR11588">
    <property type="entry name" value="TUBULIN"/>
    <property type="match status" value="1"/>
</dbReference>
<evidence type="ECO:0000313" key="16">
    <source>
        <dbReference type="Proteomes" id="UP001431783"/>
    </source>
</evidence>
<dbReference type="GO" id="GO:0005525">
    <property type="term" value="F:GTP binding"/>
    <property type="evidence" value="ECO:0007669"/>
    <property type="project" value="UniProtKB-UniRule"/>
</dbReference>
<dbReference type="GO" id="GO:0016787">
    <property type="term" value="F:hydrolase activity"/>
    <property type="evidence" value="ECO:0007669"/>
    <property type="project" value="UniProtKB-KW"/>
</dbReference>
<evidence type="ECO:0000259" key="14">
    <source>
        <dbReference type="SMART" id="SM00864"/>
    </source>
</evidence>
<dbReference type="PRINTS" id="PR01161">
    <property type="entry name" value="TUBULIN"/>
</dbReference>
<comment type="similarity">
    <text evidence="3 13">Belongs to the tubulin family.</text>
</comment>
<dbReference type="GO" id="GO:0046872">
    <property type="term" value="F:metal ion binding"/>
    <property type="evidence" value="ECO:0007669"/>
    <property type="project" value="UniProtKB-KW"/>
</dbReference>
<keyword evidence="4" id="KW-0963">Cytoplasm</keyword>
<dbReference type="Proteomes" id="UP001431783">
    <property type="component" value="Unassembled WGS sequence"/>
</dbReference>
<evidence type="ECO:0000256" key="12">
    <source>
        <dbReference type="ARBA" id="ARBA00049117"/>
    </source>
</evidence>
<dbReference type="GO" id="GO:0005200">
    <property type="term" value="F:structural constituent of cytoskeleton"/>
    <property type="evidence" value="ECO:0007669"/>
    <property type="project" value="InterPro"/>
</dbReference>
<evidence type="ECO:0000256" key="9">
    <source>
        <dbReference type="ARBA" id="ARBA00022842"/>
    </source>
</evidence>